<dbReference type="Proteomes" id="UP000593574">
    <property type="component" value="Unassembled WGS sequence"/>
</dbReference>
<gene>
    <name evidence="3" type="ORF">Golax_022767</name>
</gene>
<keyword evidence="1" id="KW-1133">Transmembrane helix</keyword>
<keyword evidence="4" id="KW-1185">Reference proteome</keyword>
<sequence length="363" mass="42253">MSKKMNDERLAFYLVTGPIDSGCSTQKICQRKIKYHPHLASHKANQKPKENSDLLAFWVPFFLLHLGGPDTITAFALEDNELWLRYFLGLSFQAGAIFYIFIKSLPNKNLWVSTLLMFVAEQNLGPKYAKLIEEYDFKKKNKLLTQISSTLEPDKEAKASDIPPKTDRLKDLEVVHYAYKYFKIFKGLVVDLIFSFRGCNESHDFLKIRDPEDTLRVIEVELNFLYGSLYTKVEVLHLKTKKIYVGCIFRFLALVSVLATLGIFYFKVNKHEVRRVGIGITYTLLLDAISLDVITIFMLIFSDRSIASIKDLERPPKWAPIYKAFLVLMRPWWKTCTYNCKYKHNLEHELLATPLVVRKWSRL</sequence>
<comment type="caution">
    <text evidence="3">The sequence shown here is derived from an EMBL/GenBank/DDBJ whole genome shotgun (WGS) entry which is preliminary data.</text>
</comment>
<evidence type="ECO:0000313" key="4">
    <source>
        <dbReference type="Proteomes" id="UP000593574"/>
    </source>
</evidence>
<feature type="transmembrane region" description="Helical" evidence="1">
    <location>
        <begin position="83"/>
        <end position="102"/>
    </location>
</feature>
<feature type="transmembrane region" description="Helical" evidence="1">
    <location>
        <begin position="243"/>
        <end position="266"/>
    </location>
</feature>
<dbReference type="EMBL" id="JABEZV010423965">
    <property type="protein sequence ID" value="MBA0729130.1"/>
    <property type="molecule type" value="Genomic_DNA"/>
</dbReference>
<evidence type="ECO:0000259" key="2">
    <source>
        <dbReference type="Pfam" id="PF13968"/>
    </source>
</evidence>
<name>A0A7J9AYN5_9ROSI</name>
<keyword evidence="1" id="KW-0472">Membrane</keyword>
<keyword evidence="1" id="KW-0812">Transmembrane</keyword>
<protein>
    <recommendedName>
        <fullName evidence="2">DUF4220 domain-containing protein</fullName>
    </recommendedName>
</protein>
<evidence type="ECO:0000313" key="3">
    <source>
        <dbReference type="EMBL" id="MBA0729130.1"/>
    </source>
</evidence>
<dbReference type="AlphaFoldDB" id="A0A7J9AYN5"/>
<dbReference type="PANTHER" id="PTHR31325">
    <property type="entry name" value="OS01G0798800 PROTEIN-RELATED"/>
    <property type="match status" value="1"/>
</dbReference>
<organism evidence="3 4">
    <name type="scientific">Gossypium laxum</name>
    <dbReference type="NCBI Taxonomy" id="34288"/>
    <lineage>
        <taxon>Eukaryota</taxon>
        <taxon>Viridiplantae</taxon>
        <taxon>Streptophyta</taxon>
        <taxon>Embryophyta</taxon>
        <taxon>Tracheophyta</taxon>
        <taxon>Spermatophyta</taxon>
        <taxon>Magnoliopsida</taxon>
        <taxon>eudicotyledons</taxon>
        <taxon>Gunneridae</taxon>
        <taxon>Pentapetalae</taxon>
        <taxon>rosids</taxon>
        <taxon>malvids</taxon>
        <taxon>Malvales</taxon>
        <taxon>Malvaceae</taxon>
        <taxon>Malvoideae</taxon>
        <taxon>Gossypium</taxon>
    </lineage>
</organism>
<dbReference type="InterPro" id="IPR025315">
    <property type="entry name" value="DUF4220"/>
</dbReference>
<dbReference type="Pfam" id="PF13968">
    <property type="entry name" value="DUF4220"/>
    <property type="match status" value="1"/>
</dbReference>
<proteinExistence type="predicted"/>
<reference evidence="3 4" key="1">
    <citation type="journal article" date="2019" name="Genome Biol. Evol.">
        <title>Insights into the evolution of the New World diploid cottons (Gossypium, subgenus Houzingenia) based on genome sequencing.</title>
        <authorList>
            <person name="Grover C.E."/>
            <person name="Arick M.A. 2nd"/>
            <person name="Thrash A."/>
            <person name="Conover J.L."/>
            <person name="Sanders W.S."/>
            <person name="Peterson D.G."/>
            <person name="Frelichowski J.E."/>
            <person name="Scheffler J.A."/>
            <person name="Scheffler B.E."/>
            <person name="Wendel J.F."/>
        </authorList>
    </citation>
    <scope>NUCLEOTIDE SEQUENCE [LARGE SCALE GENOMIC DNA]</scope>
    <source>
        <strain evidence="3">4</strain>
        <tissue evidence="3">Leaf</tissue>
    </source>
</reference>
<feature type="transmembrane region" description="Helical" evidence="1">
    <location>
        <begin position="278"/>
        <end position="301"/>
    </location>
</feature>
<feature type="transmembrane region" description="Helical" evidence="1">
    <location>
        <begin position="55"/>
        <end position="77"/>
    </location>
</feature>
<accession>A0A7J9AYN5</accession>
<evidence type="ECO:0000256" key="1">
    <source>
        <dbReference type="SAM" id="Phobius"/>
    </source>
</evidence>
<feature type="domain" description="DUF4220" evidence="2">
    <location>
        <begin position="46"/>
        <end position="326"/>
    </location>
</feature>